<comment type="caution">
    <text evidence="1">The sequence shown here is derived from an EMBL/GenBank/DDBJ whole genome shotgun (WGS) entry which is preliminary data.</text>
</comment>
<proteinExistence type="predicted"/>
<name>A0A845BEV3_9PROT</name>
<dbReference type="AlphaFoldDB" id="A0A845BEV3"/>
<dbReference type="InterPro" id="IPR011006">
    <property type="entry name" value="CheY-like_superfamily"/>
</dbReference>
<keyword evidence="2" id="KW-1185">Reference proteome</keyword>
<gene>
    <name evidence="1" type="ORF">E0493_22370</name>
</gene>
<protein>
    <submittedName>
        <fullName evidence="1">Response regulator</fullName>
    </submittedName>
</protein>
<dbReference type="Proteomes" id="UP000460715">
    <property type="component" value="Unassembled WGS sequence"/>
</dbReference>
<evidence type="ECO:0000313" key="2">
    <source>
        <dbReference type="Proteomes" id="UP000460715"/>
    </source>
</evidence>
<accession>A0A845BEV3</accession>
<dbReference type="EMBL" id="SNVJ01000043">
    <property type="protein sequence ID" value="MXP66093.1"/>
    <property type="molecule type" value="Genomic_DNA"/>
</dbReference>
<evidence type="ECO:0000313" key="1">
    <source>
        <dbReference type="EMBL" id="MXP66093.1"/>
    </source>
</evidence>
<organism evidence="1 2">
    <name type="scientific">Teichococcus coralli</name>
    <dbReference type="NCBI Taxonomy" id="2545983"/>
    <lineage>
        <taxon>Bacteria</taxon>
        <taxon>Pseudomonadati</taxon>
        <taxon>Pseudomonadota</taxon>
        <taxon>Alphaproteobacteria</taxon>
        <taxon>Acetobacterales</taxon>
        <taxon>Roseomonadaceae</taxon>
        <taxon>Roseomonas</taxon>
    </lineage>
</organism>
<dbReference type="SUPFAM" id="SSF52172">
    <property type="entry name" value="CheY-like"/>
    <property type="match status" value="1"/>
</dbReference>
<sequence length="91" mass="9834">MIAARIEAAFVRKAGLGAAEVMITDVTMPGLDGLALIRAARARHSGRPVLLITGQRVMRHRCSSARPSRTARSGWSTSRSCRTSWQIGSMP</sequence>
<reference evidence="1 2" key="1">
    <citation type="submission" date="2019-03" db="EMBL/GenBank/DDBJ databases">
        <title>Roseomonas sp. a novel Roseomonas species isolated from Sea whip Gorgonian.</title>
        <authorList>
            <person name="Li F."/>
            <person name="Pan X."/>
            <person name="Huang S."/>
            <person name="Li Z."/>
            <person name="Meng B."/>
        </authorList>
    </citation>
    <scope>NUCLEOTIDE SEQUENCE [LARGE SCALE GENOMIC DNA]</scope>
    <source>
        <strain evidence="1 2">M0104</strain>
    </source>
</reference>
<dbReference type="Gene3D" id="3.40.50.2300">
    <property type="match status" value="1"/>
</dbReference>